<protein>
    <submittedName>
        <fullName evidence="2">Uncharacterized protein</fullName>
    </submittedName>
</protein>
<dbReference type="EMBL" id="FOVO01000029">
    <property type="protein sequence ID" value="SFN89183.1"/>
    <property type="molecule type" value="Genomic_DNA"/>
</dbReference>
<evidence type="ECO:0000313" key="2">
    <source>
        <dbReference type="EMBL" id="SFN89183.1"/>
    </source>
</evidence>
<dbReference type="Proteomes" id="UP000199011">
    <property type="component" value="Unassembled WGS sequence"/>
</dbReference>
<keyword evidence="1" id="KW-0732">Signal</keyword>
<dbReference type="AlphaFoldDB" id="A0A1I5CQH5"/>
<reference evidence="3" key="1">
    <citation type="submission" date="2016-10" db="EMBL/GenBank/DDBJ databases">
        <authorList>
            <person name="Varghese N."/>
            <person name="Submissions S."/>
        </authorList>
    </citation>
    <scope>NUCLEOTIDE SEQUENCE [LARGE SCALE GENOMIC DNA]</scope>
    <source>
        <strain evidence="3">DSM 16522</strain>
    </source>
</reference>
<accession>A0A1I5CQH5</accession>
<feature type="chain" id="PRO_5011705183" evidence="1">
    <location>
        <begin position="22"/>
        <end position="58"/>
    </location>
</feature>
<organism evidence="2 3">
    <name type="scientific">Xenorhabdus japonica</name>
    <dbReference type="NCBI Taxonomy" id="53341"/>
    <lineage>
        <taxon>Bacteria</taxon>
        <taxon>Pseudomonadati</taxon>
        <taxon>Pseudomonadota</taxon>
        <taxon>Gammaproteobacteria</taxon>
        <taxon>Enterobacterales</taxon>
        <taxon>Morganellaceae</taxon>
        <taxon>Xenorhabdus</taxon>
    </lineage>
</organism>
<keyword evidence="3" id="KW-1185">Reference proteome</keyword>
<evidence type="ECO:0000313" key="3">
    <source>
        <dbReference type="Proteomes" id="UP000199011"/>
    </source>
</evidence>
<feature type="signal peptide" evidence="1">
    <location>
        <begin position="1"/>
        <end position="21"/>
    </location>
</feature>
<evidence type="ECO:0000256" key="1">
    <source>
        <dbReference type="SAM" id="SignalP"/>
    </source>
</evidence>
<sequence>MKTLSLAISLVCMLPSHHLYAKYDMESGSTTYRKNTGWDTLLGKYHPTQARKIRIWSP</sequence>
<dbReference type="STRING" id="53341.SAMN05421579_12917"/>
<name>A0A1I5CQH5_9GAMM</name>
<proteinExistence type="predicted"/>
<gene>
    <name evidence="2" type="ORF">SAMN05421579_12917</name>
</gene>